<dbReference type="PANTHER" id="PTHR21197:SF0">
    <property type="entry name" value="UDP-GALACTOPYRANOSE MUTASE"/>
    <property type="match status" value="1"/>
</dbReference>
<sequence length="406" mass="46617">MAKGTVVIVTLILTSFQEYDVCIAGAGLSGAVIAERYASQLNQSVVIIEKRNHIGGNCYDYIDEETGIRVSQYGAHLFHTDNSRVWKYVQLFSDWTKYEHEVVGVVNGKHVPIPVNIETVNTLFDLNITSTEEMDNWLSEEQVKYDHEPKNSEEMALSRVGRRLYELIFHPYTIKQWNKEPSELGPEVTARIPVRNNHDSRYFGDPFQALPTSGYTAIFDNLLCHPNIDVRLDTDYFKVRDTLRCKHTYFTGPIDTYFAHLGYKKLEYRSLDFERKVVRDTGERGTFQPKFVVNHPSAGTDFTRIVEYKHLLNQTSDHTILFVERSKDGGEPYYPVPNEENKALYRRYQGLAAKEDNVTFVGRLANYKYFNMDQAIINALELFEKDNGVLSQEKDPIASCVATTST</sequence>
<dbReference type="SUPFAM" id="SSF54373">
    <property type="entry name" value="FAD-linked reductases, C-terminal domain"/>
    <property type="match status" value="1"/>
</dbReference>
<evidence type="ECO:0000256" key="1">
    <source>
        <dbReference type="ARBA" id="ARBA00001974"/>
    </source>
</evidence>
<dbReference type="GO" id="GO:0050660">
    <property type="term" value="F:flavin adenine dinucleotide binding"/>
    <property type="evidence" value="ECO:0007669"/>
    <property type="project" value="TreeGrafter"/>
</dbReference>
<dbReference type="NCBIfam" id="TIGR00031">
    <property type="entry name" value="UDP-GALP_mutase"/>
    <property type="match status" value="1"/>
</dbReference>
<feature type="signal peptide" evidence="6">
    <location>
        <begin position="1"/>
        <end position="16"/>
    </location>
</feature>
<organism evidence="8 9">
    <name type="scientific">Fragilariopsis cylindrus CCMP1102</name>
    <dbReference type="NCBI Taxonomy" id="635003"/>
    <lineage>
        <taxon>Eukaryota</taxon>
        <taxon>Sar</taxon>
        <taxon>Stramenopiles</taxon>
        <taxon>Ochrophyta</taxon>
        <taxon>Bacillariophyta</taxon>
        <taxon>Bacillariophyceae</taxon>
        <taxon>Bacillariophycidae</taxon>
        <taxon>Bacillariales</taxon>
        <taxon>Bacillariaceae</taxon>
        <taxon>Fragilariopsis</taxon>
    </lineage>
</organism>
<evidence type="ECO:0000256" key="4">
    <source>
        <dbReference type="ARBA" id="ARBA00022827"/>
    </source>
</evidence>
<dbReference type="Pfam" id="PF03275">
    <property type="entry name" value="GLF"/>
    <property type="match status" value="1"/>
</dbReference>
<dbReference type="PANTHER" id="PTHR21197">
    <property type="entry name" value="UDP-GALACTOPYRANOSE MUTASE"/>
    <property type="match status" value="1"/>
</dbReference>
<keyword evidence="3" id="KW-0285">Flavoprotein</keyword>
<comment type="cofactor">
    <cofactor evidence="1">
        <name>FAD</name>
        <dbReference type="ChEBI" id="CHEBI:57692"/>
    </cofactor>
</comment>
<dbReference type="GO" id="GO:0008767">
    <property type="term" value="F:UDP-galactopyranose mutase activity"/>
    <property type="evidence" value="ECO:0007669"/>
    <property type="project" value="InterPro"/>
</dbReference>
<evidence type="ECO:0000256" key="6">
    <source>
        <dbReference type="SAM" id="SignalP"/>
    </source>
</evidence>
<keyword evidence="5" id="KW-0413">Isomerase</keyword>
<proteinExistence type="inferred from homology"/>
<dbReference type="InterPro" id="IPR015899">
    <property type="entry name" value="UDP-GalPyranose_mutase_C"/>
</dbReference>
<dbReference type="InterPro" id="IPR004379">
    <property type="entry name" value="UDP-GALP_mutase"/>
</dbReference>
<dbReference type="OrthoDB" id="7777654at2759"/>
<keyword evidence="9" id="KW-1185">Reference proteome</keyword>
<dbReference type="InParanoid" id="A0A1E7FBL3"/>
<evidence type="ECO:0000256" key="2">
    <source>
        <dbReference type="ARBA" id="ARBA00009321"/>
    </source>
</evidence>
<dbReference type="SUPFAM" id="SSF51971">
    <property type="entry name" value="Nucleotide-binding domain"/>
    <property type="match status" value="1"/>
</dbReference>
<dbReference type="EMBL" id="KV784359">
    <property type="protein sequence ID" value="OEU15524.1"/>
    <property type="molecule type" value="Genomic_DNA"/>
</dbReference>
<feature type="chain" id="PRO_5009192912" evidence="6">
    <location>
        <begin position="17"/>
        <end position="406"/>
    </location>
</feature>
<evidence type="ECO:0000313" key="8">
    <source>
        <dbReference type="EMBL" id="OEU15524.1"/>
    </source>
</evidence>
<dbReference type="KEGG" id="fcy:FRACYDRAFT_226210"/>
<dbReference type="Pfam" id="PF13450">
    <property type="entry name" value="NAD_binding_8"/>
    <property type="match status" value="1"/>
</dbReference>
<name>A0A1E7FBL3_9STRA</name>
<accession>A0A1E7FBL3</accession>
<comment type="similarity">
    <text evidence="2">Belongs to the UDP-galactopyranose/dTDP-fucopyranose mutase family.</text>
</comment>
<dbReference type="AlphaFoldDB" id="A0A1E7FBL3"/>
<evidence type="ECO:0000256" key="5">
    <source>
        <dbReference type="ARBA" id="ARBA00023235"/>
    </source>
</evidence>
<feature type="domain" description="UDP-galactopyranose mutase C-terminal" evidence="7">
    <location>
        <begin position="168"/>
        <end position="369"/>
    </location>
</feature>
<evidence type="ECO:0000259" key="7">
    <source>
        <dbReference type="Pfam" id="PF03275"/>
    </source>
</evidence>
<protein>
    <submittedName>
        <fullName evidence="8">UDP-galactopyranose mutase</fullName>
    </submittedName>
</protein>
<keyword evidence="4" id="KW-0274">FAD</keyword>
<dbReference type="Proteomes" id="UP000095751">
    <property type="component" value="Unassembled WGS sequence"/>
</dbReference>
<keyword evidence="6" id="KW-0732">Signal</keyword>
<evidence type="ECO:0000256" key="3">
    <source>
        <dbReference type="ARBA" id="ARBA00022630"/>
    </source>
</evidence>
<dbReference type="Gene3D" id="3.40.50.720">
    <property type="entry name" value="NAD(P)-binding Rossmann-like Domain"/>
    <property type="match status" value="3"/>
</dbReference>
<gene>
    <name evidence="8" type="ORF">FRACYDRAFT_226210</name>
</gene>
<evidence type="ECO:0000313" key="9">
    <source>
        <dbReference type="Proteomes" id="UP000095751"/>
    </source>
</evidence>
<reference evidence="8 9" key="1">
    <citation type="submission" date="2016-09" db="EMBL/GenBank/DDBJ databases">
        <title>Extensive genetic diversity and differential bi-allelic expression allows diatom success in the polar Southern Ocean.</title>
        <authorList>
            <consortium name="DOE Joint Genome Institute"/>
            <person name="Mock T."/>
            <person name="Otillar R.P."/>
            <person name="Strauss J."/>
            <person name="Dupont C."/>
            <person name="Frickenhaus S."/>
            <person name="Maumus F."/>
            <person name="Mcmullan M."/>
            <person name="Sanges R."/>
            <person name="Schmutz J."/>
            <person name="Toseland A."/>
            <person name="Valas R."/>
            <person name="Veluchamy A."/>
            <person name="Ward B.J."/>
            <person name="Allen A."/>
            <person name="Barry K."/>
            <person name="Falciatore A."/>
            <person name="Ferrante M."/>
            <person name="Fortunato A.E."/>
            <person name="Gloeckner G."/>
            <person name="Gruber A."/>
            <person name="Hipkin R."/>
            <person name="Janech M."/>
            <person name="Kroth P."/>
            <person name="Leese F."/>
            <person name="Lindquist E."/>
            <person name="Lyon B.R."/>
            <person name="Martin J."/>
            <person name="Mayer C."/>
            <person name="Parker M."/>
            <person name="Quesneville H."/>
            <person name="Raymond J."/>
            <person name="Uhlig C."/>
            <person name="Valentin K.U."/>
            <person name="Worden A.Z."/>
            <person name="Armbrust E.V."/>
            <person name="Bowler C."/>
            <person name="Green B."/>
            <person name="Moulton V."/>
            <person name="Van Oosterhout C."/>
            <person name="Grigoriev I."/>
        </authorList>
    </citation>
    <scope>NUCLEOTIDE SEQUENCE [LARGE SCALE GENOMIC DNA]</scope>
    <source>
        <strain evidence="8 9">CCMP1102</strain>
    </source>
</reference>